<feature type="region of interest" description="Disordered" evidence="1">
    <location>
        <begin position="75"/>
        <end position="104"/>
    </location>
</feature>
<name>A0A5B7GE33_PORTR</name>
<proteinExistence type="predicted"/>
<evidence type="ECO:0000313" key="2">
    <source>
        <dbReference type="EMBL" id="MPC54764.1"/>
    </source>
</evidence>
<accession>A0A5B7GE33</accession>
<protein>
    <submittedName>
        <fullName evidence="2">Uncharacterized protein</fullName>
    </submittedName>
</protein>
<comment type="caution">
    <text evidence="2">The sequence shown here is derived from an EMBL/GenBank/DDBJ whole genome shotgun (WGS) entry which is preliminary data.</text>
</comment>
<feature type="compositionally biased region" description="Low complexity" evidence="1">
    <location>
        <begin position="75"/>
        <end position="94"/>
    </location>
</feature>
<reference evidence="2 3" key="1">
    <citation type="submission" date="2019-05" db="EMBL/GenBank/DDBJ databases">
        <title>Another draft genome of Portunus trituberculatus and its Hox gene families provides insights of decapod evolution.</title>
        <authorList>
            <person name="Jeong J.-H."/>
            <person name="Song I."/>
            <person name="Kim S."/>
            <person name="Choi T."/>
            <person name="Kim D."/>
            <person name="Ryu S."/>
            <person name="Kim W."/>
        </authorList>
    </citation>
    <scope>NUCLEOTIDE SEQUENCE [LARGE SCALE GENOMIC DNA]</scope>
    <source>
        <tissue evidence="2">Muscle</tissue>
    </source>
</reference>
<evidence type="ECO:0000313" key="3">
    <source>
        <dbReference type="Proteomes" id="UP000324222"/>
    </source>
</evidence>
<gene>
    <name evidence="2" type="ORF">E2C01_048689</name>
</gene>
<keyword evidence="3" id="KW-1185">Reference proteome</keyword>
<sequence>MKSITTERKTILLFVSDPLCSLGSLYTALPHHCNQPDFLLSHSLPSLPLTSSPYTHPSTLPSPLNSHFDPLLFSPLPGSPTTLPRSSPLNTLPPSSRPPTRRHPCYTYLNYRKIA</sequence>
<organism evidence="2 3">
    <name type="scientific">Portunus trituberculatus</name>
    <name type="common">Swimming crab</name>
    <name type="synonym">Neptunus trituberculatus</name>
    <dbReference type="NCBI Taxonomy" id="210409"/>
    <lineage>
        <taxon>Eukaryota</taxon>
        <taxon>Metazoa</taxon>
        <taxon>Ecdysozoa</taxon>
        <taxon>Arthropoda</taxon>
        <taxon>Crustacea</taxon>
        <taxon>Multicrustacea</taxon>
        <taxon>Malacostraca</taxon>
        <taxon>Eumalacostraca</taxon>
        <taxon>Eucarida</taxon>
        <taxon>Decapoda</taxon>
        <taxon>Pleocyemata</taxon>
        <taxon>Brachyura</taxon>
        <taxon>Eubrachyura</taxon>
        <taxon>Portunoidea</taxon>
        <taxon>Portunidae</taxon>
        <taxon>Portuninae</taxon>
        <taxon>Portunus</taxon>
    </lineage>
</organism>
<dbReference type="Proteomes" id="UP000324222">
    <property type="component" value="Unassembled WGS sequence"/>
</dbReference>
<dbReference type="AlphaFoldDB" id="A0A5B7GE33"/>
<evidence type="ECO:0000256" key="1">
    <source>
        <dbReference type="SAM" id="MobiDB-lite"/>
    </source>
</evidence>
<dbReference type="EMBL" id="VSRR010012618">
    <property type="protein sequence ID" value="MPC54764.1"/>
    <property type="molecule type" value="Genomic_DNA"/>
</dbReference>